<organism evidence="2 3">
    <name type="scientific">Arenivirga flava</name>
    <dbReference type="NCBI Taxonomy" id="1930060"/>
    <lineage>
        <taxon>Bacteria</taxon>
        <taxon>Bacillati</taxon>
        <taxon>Actinomycetota</taxon>
        <taxon>Actinomycetes</taxon>
        <taxon>Micrococcales</taxon>
        <taxon>Microbacteriaceae</taxon>
        <taxon>Arenivirga</taxon>
    </lineage>
</organism>
<comment type="caution">
    <text evidence="2">The sequence shown here is derived from an EMBL/GenBank/DDBJ whole genome shotgun (WGS) entry which is preliminary data.</text>
</comment>
<gene>
    <name evidence="2" type="ORF">GCM10025874_07760</name>
</gene>
<keyword evidence="1" id="KW-0472">Membrane</keyword>
<keyword evidence="1" id="KW-1133">Transmembrane helix</keyword>
<feature type="transmembrane region" description="Helical" evidence="1">
    <location>
        <begin position="78"/>
        <end position="97"/>
    </location>
</feature>
<dbReference type="AlphaFoldDB" id="A0AA37XA73"/>
<evidence type="ECO:0000313" key="3">
    <source>
        <dbReference type="Proteomes" id="UP001157160"/>
    </source>
</evidence>
<accession>A0AA37XA73</accession>
<dbReference type="Proteomes" id="UP001157160">
    <property type="component" value="Unassembled WGS sequence"/>
</dbReference>
<dbReference type="RefSeq" id="WP_284230198.1">
    <property type="nucleotide sequence ID" value="NZ_BSUL01000001.1"/>
</dbReference>
<dbReference type="EMBL" id="BSUL01000001">
    <property type="protein sequence ID" value="GMA27523.1"/>
    <property type="molecule type" value="Genomic_DNA"/>
</dbReference>
<protein>
    <recommendedName>
        <fullName evidence="4">Sporulation protein</fullName>
    </recommendedName>
</protein>
<reference evidence="2 3" key="1">
    <citation type="journal article" date="2014" name="Int. J. Syst. Evol. Microbiol.">
        <title>Complete genome sequence of Corynebacterium casei LMG S-19264T (=DSM 44701T), isolated from a smear-ripened cheese.</title>
        <authorList>
            <consortium name="US DOE Joint Genome Institute (JGI-PGF)"/>
            <person name="Walter F."/>
            <person name="Albersmeier A."/>
            <person name="Kalinowski J."/>
            <person name="Ruckert C."/>
        </authorList>
    </citation>
    <scope>NUCLEOTIDE SEQUENCE [LARGE SCALE GENOMIC DNA]</scope>
    <source>
        <strain evidence="2 3">NBRC 112289</strain>
    </source>
</reference>
<evidence type="ECO:0000256" key="1">
    <source>
        <dbReference type="SAM" id="Phobius"/>
    </source>
</evidence>
<keyword evidence="1" id="KW-0812">Transmembrane</keyword>
<keyword evidence="3" id="KW-1185">Reference proteome</keyword>
<evidence type="ECO:0008006" key="4">
    <source>
        <dbReference type="Google" id="ProtNLM"/>
    </source>
</evidence>
<sequence>MANTNESLAANVPNWGVKTAYGEARTVDGVEIVPVAAVGFGFGEGGDENGTGSGGGGWSVPLGAYVGGADGLKFRPNLIALLAVSIPVICVGGHALAKVVKALKR</sequence>
<name>A0AA37XA73_9MICO</name>
<proteinExistence type="predicted"/>
<evidence type="ECO:0000313" key="2">
    <source>
        <dbReference type="EMBL" id="GMA27523.1"/>
    </source>
</evidence>